<comment type="similarity">
    <text evidence="5">Belongs to the protein kinase superfamily. Ser/Thr protein kinase family. GCN2 subfamily.</text>
</comment>
<feature type="domain" description="Protein kinase" evidence="8">
    <location>
        <begin position="161"/>
        <end position="550"/>
    </location>
</feature>
<dbReference type="EMBL" id="OZ037948">
    <property type="protein sequence ID" value="CAL1709205.1"/>
    <property type="molecule type" value="Genomic_DNA"/>
</dbReference>
<evidence type="ECO:0000256" key="3">
    <source>
        <dbReference type="ARBA" id="ARBA00022777"/>
    </source>
</evidence>
<dbReference type="SUPFAM" id="SSF56112">
    <property type="entry name" value="Protein kinase-like (PK-like)"/>
    <property type="match status" value="1"/>
</dbReference>
<dbReference type="PROSITE" id="PS00108">
    <property type="entry name" value="PROTEIN_KINASE_ST"/>
    <property type="match status" value="1"/>
</dbReference>
<keyword evidence="3" id="KW-0418">Kinase</keyword>
<keyword evidence="4 6" id="KW-0067">ATP-binding</keyword>
<evidence type="ECO:0000256" key="1">
    <source>
        <dbReference type="ARBA" id="ARBA00022679"/>
    </source>
</evidence>
<name>A0ABP1DN27_9APHY</name>
<keyword evidence="1" id="KW-0808">Transferase</keyword>
<evidence type="ECO:0000313" key="9">
    <source>
        <dbReference type="EMBL" id="CAL1709205.1"/>
    </source>
</evidence>
<feature type="region of interest" description="Disordered" evidence="7">
    <location>
        <begin position="277"/>
        <end position="303"/>
    </location>
</feature>
<evidence type="ECO:0000256" key="4">
    <source>
        <dbReference type="ARBA" id="ARBA00022840"/>
    </source>
</evidence>
<proteinExistence type="inferred from homology"/>
<dbReference type="Proteomes" id="UP001497453">
    <property type="component" value="Chromosome 5"/>
</dbReference>
<dbReference type="Gene3D" id="3.30.200.20">
    <property type="entry name" value="Phosphorylase Kinase, domain 1"/>
    <property type="match status" value="1"/>
</dbReference>
<accession>A0ABP1DN27</accession>
<feature type="binding site" evidence="6">
    <location>
        <position position="194"/>
    </location>
    <ligand>
        <name>ATP</name>
        <dbReference type="ChEBI" id="CHEBI:30616"/>
    </ligand>
</feature>
<dbReference type="SMART" id="SM00220">
    <property type="entry name" value="S_TKc"/>
    <property type="match status" value="1"/>
</dbReference>
<gene>
    <name evidence="9" type="ORF">GFSPODELE1_LOCUS7235</name>
</gene>
<dbReference type="PANTHER" id="PTHR11042">
    <property type="entry name" value="EUKARYOTIC TRANSLATION INITIATION FACTOR 2-ALPHA KINASE EIF2-ALPHA KINASE -RELATED"/>
    <property type="match status" value="1"/>
</dbReference>
<reference evidence="10" key="1">
    <citation type="submission" date="2024-04" db="EMBL/GenBank/DDBJ databases">
        <authorList>
            <person name="Shaw F."/>
            <person name="Minotto A."/>
        </authorList>
    </citation>
    <scope>NUCLEOTIDE SEQUENCE [LARGE SCALE GENOMIC DNA]</scope>
</reference>
<feature type="region of interest" description="Disordered" evidence="7">
    <location>
        <begin position="117"/>
        <end position="145"/>
    </location>
</feature>
<evidence type="ECO:0000256" key="2">
    <source>
        <dbReference type="ARBA" id="ARBA00022741"/>
    </source>
</evidence>
<dbReference type="Gene3D" id="1.10.510.10">
    <property type="entry name" value="Transferase(Phosphotransferase) domain 1"/>
    <property type="match status" value="1"/>
</dbReference>
<dbReference type="InterPro" id="IPR011009">
    <property type="entry name" value="Kinase-like_dom_sf"/>
</dbReference>
<organism evidence="9 10">
    <name type="scientific">Somion occarium</name>
    <dbReference type="NCBI Taxonomy" id="3059160"/>
    <lineage>
        <taxon>Eukaryota</taxon>
        <taxon>Fungi</taxon>
        <taxon>Dikarya</taxon>
        <taxon>Basidiomycota</taxon>
        <taxon>Agaricomycotina</taxon>
        <taxon>Agaricomycetes</taxon>
        <taxon>Polyporales</taxon>
        <taxon>Cerrenaceae</taxon>
        <taxon>Somion</taxon>
    </lineage>
</organism>
<keyword evidence="2 6" id="KW-0547">Nucleotide-binding</keyword>
<keyword evidence="10" id="KW-1185">Reference proteome</keyword>
<dbReference type="InterPro" id="IPR000719">
    <property type="entry name" value="Prot_kinase_dom"/>
</dbReference>
<evidence type="ECO:0000256" key="7">
    <source>
        <dbReference type="SAM" id="MobiDB-lite"/>
    </source>
</evidence>
<evidence type="ECO:0000256" key="5">
    <source>
        <dbReference type="ARBA" id="ARBA00037982"/>
    </source>
</evidence>
<evidence type="ECO:0000256" key="6">
    <source>
        <dbReference type="PROSITE-ProRule" id="PRU10141"/>
    </source>
</evidence>
<sequence>MYDDSLEGSPRRNLLALAVSDQEWQPILHASNQVVLYNATSHALSIQTSPSRDDSVVRRHHTNRLCPYCHRRLSSDGMDEIIHDVDEDEVFDELEDGISSRVPNYFQLLQVANETASVPSTPPSLRDDDVPDLGEGPSSANGSNGAFRAGAMAEGYFKTFFQEECRLGMGANGTVYLCQHVLDSNPLGHFAVKKIAVGQSHSYLLNILREVRLLETLHHPNIIQYHHAWLETCQFSSFGPKVPTLHVLMQWAEGGSLDDFIDVRLGRPPPAYLAHFHTPSGKFEPNAPEEDSDAREDVQSPSSFLSRSARIRAFRNMQRAPPEERERLKRELAMSAASGQSRSRTGKANWRAVHLLSAEEVKSLFSDVVSGLAFLHDKSILHLDLKPGNVLLTWDEGKLIPRAMLSDFGTSQDMLNQRTRSGNTGTLEYTSPESLPSPSTGLLQQIDSKSDMWSLGMILYKLLFLRLPYRYASDNVEEDSKRDGKEISDLLEKEVREYPGFKATSSMVTSFESRRIPRAFLILLENLLTVVPSSRPSAERVLSAIREGRLDPLSPAPSHRAGLQTSLVPVRRNGGHPAPGDTEQEHNLSGVSDYEDATEAHPPSEKRIPLLPSDGEASVAVASKGPGWLRNKTTYLQVSRFILIRTLKSVILIAKVSLCASHLCGPPVDLSAALLGSIDFDDVFRYEATVVLQGTCIGPGCC</sequence>
<dbReference type="PROSITE" id="PS00107">
    <property type="entry name" value="PROTEIN_KINASE_ATP"/>
    <property type="match status" value="1"/>
</dbReference>
<dbReference type="Pfam" id="PF00069">
    <property type="entry name" value="Pkinase"/>
    <property type="match status" value="2"/>
</dbReference>
<evidence type="ECO:0000313" key="10">
    <source>
        <dbReference type="Proteomes" id="UP001497453"/>
    </source>
</evidence>
<dbReference type="InterPro" id="IPR017441">
    <property type="entry name" value="Protein_kinase_ATP_BS"/>
</dbReference>
<dbReference type="InterPro" id="IPR050339">
    <property type="entry name" value="CC_SR_Kinase"/>
</dbReference>
<evidence type="ECO:0000259" key="8">
    <source>
        <dbReference type="PROSITE" id="PS50011"/>
    </source>
</evidence>
<feature type="region of interest" description="Disordered" evidence="7">
    <location>
        <begin position="569"/>
        <end position="588"/>
    </location>
</feature>
<dbReference type="InterPro" id="IPR008271">
    <property type="entry name" value="Ser/Thr_kinase_AS"/>
</dbReference>
<protein>
    <recommendedName>
        <fullName evidence="8">Protein kinase domain-containing protein</fullName>
    </recommendedName>
</protein>
<dbReference type="PANTHER" id="PTHR11042:SF138">
    <property type="entry name" value="SERINE_THREONINE-PROTEIN KINASE IKS1-RELATED"/>
    <property type="match status" value="1"/>
</dbReference>
<dbReference type="PROSITE" id="PS50011">
    <property type="entry name" value="PROTEIN_KINASE_DOM"/>
    <property type="match status" value="1"/>
</dbReference>